<organism evidence="4">
    <name type="scientific">marine metagenome</name>
    <dbReference type="NCBI Taxonomy" id="408172"/>
    <lineage>
        <taxon>unclassified sequences</taxon>
        <taxon>metagenomes</taxon>
        <taxon>ecological metagenomes</taxon>
    </lineage>
</organism>
<reference evidence="4" key="1">
    <citation type="submission" date="2018-05" db="EMBL/GenBank/DDBJ databases">
        <authorList>
            <person name="Lanie J.A."/>
            <person name="Ng W.-L."/>
            <person name="Kazmierczak K.M."/>
            <person name="Andrzejewski T.M."/>
            <person name="Davidsen T.M."/>
            <person name="Wayne K.J."/>
            <person name="Tettelin H."/>
            <person name="Glass J.I."/>
            <person name="Rusch D."/>
            <person name="Podicherti R."/>
            <person name="Tsui H.-C.T."/>
            <person name="Winkler M.E."/>
        </authorList>
    </citation>
    <scope>NUCLEOTIDE SEQUENCE</scope>
</reference>
<dbReference type="InterPro" id="IPR013320">
    <property type="entry name" value="ConA-like_dom_sf"/>
</dbReference>
<evidence type="ECO:0000313" key="4">
    <source>
        <dbReference type="EMBL" id="SVA59868.1"/>
    </source>
</evidence>
<dbReference type="AlphaFoldDB" id="A0A381X5C8"/>
<dbReference type="Pfam" id="PF13385">
    <property type="entry name" value="Laminin_G_3"/>
    <property type="match status" value="1"/>
</dbReference>
<gene>
    <name evidence="4" type="ORF">METZ01_LOCUS112722</name>
</gene>
<dbReference type="InterPro" id="IPR006558">
    <property type="entry name" value="LamG-like"/>
</dbReference>
<accession>A0A381X5C8</accession>
<sequence length="461" mass="50435">MNCRILAFNIVWLSGLTVSMEADAPRELQATPVSNKLGLSLNQYAFSWKVESQQGYRILVASDLPKLAAEVGDLWDSGRRDSEESFNIVCGGKAFLDGAKVWWKVQIWDESGVASAFSSPAIIQVPKNTRSVKPQRRTTHRIGEAGLDFIDGRIGKALRFGRGRPGLQSEDYQGLRSRNGTTISAWIRPKKVTDTWQCVYRKEDGDNRRILAIGKEGPFWGLWFGINIAGYKEIGGRIDPAKLSDGQWHHVAASYDGSSVRLFLDGVKIGEQKISGNLSSSGTAPAFIGSSDGQREIFEGGIDDVRIYSQGLSENALAKLADGETVVENEGLAGHWKLDGNINNETLFLPPPPVKNRVALLGDSLISRMERYGFFETAVTAHWPYHDIAFRNLGWPGDDVFGTARAEFKDGRNTRGWESGPPNGVGFKILLQQVADADASTVIVGYGSGVAFAEAGIPLDR</sequence>
<dbReference type="EMBL" id="UINC01013952">
    <property type="protein sequence ID" value="SVA59868.1"/>
    <property type="molecule type" value="Genomic_DNA"/>
</dbReference>
<evidence type="ECO:0000259" key="3">
    <source>
        <dbReference type="SMART" id="SM00560"/>
    </source>
</evidence>
<keyword evidence="2" id="KW-1015">Disulfide bond</keyword>
<dbReference type="Gene3D" id="2.60.120.200">
    <property type="match status" value="1"/>
</dbReference>
<dbReference type="SUPFAM" id="SSF49899">
    <property type="entry name" value="Concanavalin A-like lectins/glucanases"/>
    <property type="match status" value="1"/>
</dbReference>
<dbReference type="Pfam" id="PF25788">
    <property type="entry name" value="Ig_Rha78A_N"/>
    <property type="match status" value="1"/>
</dbReference>
<evidence type="ECO:0000256" key="2">
    <source>
        <dbReference type="ARBA" id="ARBA00023157"/>
    </source>
</evidence>
<name>A0A381X5C8_9ZZZZ</name>
<dbReference type="InterPro" id="IPR013783">
    <property type="entry name" value="Ig-like_fold"/>
</dbReference>
<protein>
    <recommendedName>
        <fullName evidence="3">LamG-like jellyroll fold domain-containing protein</fullName>
    </recommendedName>
</protein>
<keyword evidence="1" id="KW-0732">Signal</keyword>
<dbReference type="SMART" id="SM00560">
    <property type="entry name" value="LamGL"/>
    <property type="match status" value="1"/>
</dbReference>
<feature type="domain" description="LamG-like jellyroll fold" evidence="3">
    <location>
        <begin position="179"/>
        <end position="315"/>
    </location>
</feature>
<feature type="non-terminal residue" evidence="4">
    <location>
        <position position="461"/>
    </location>
</feature>
<evidence type="ECO:0000256" key="1">
    <source>
        <dbReference type="ARBA" id="ARBA00022729"/>
    </source>
</evidence>
<proteinExistence type="predicted"/>
<dbReference type="Gene3D" id="2.60.40.10">
    <property type="entry name" value="Immunoglobulins"/>
    <property type="match status" value="1"/>
</dbReference>